<comment type="caution">
    <text evidence="7">The sequence shown here is derived from an EMBL/GenBank/DDBJ whole genome shotgun (WGS) entry which is preliminary data.</text>
</comment>
<reference evidence="7 8" key="1">
    <citation type="journal article" date="2012" name="Eukaryot. Cell">
        <title>Draft genome sequence of Wickerhamomyces ciferrii NRRL Y-1031 F-60-10.</title>
        <authorList>
            <person name="Schneider J."/>
            <person name="Andrea H."/>
            <person name="Blom J."/>
            <person name="Jaenicke S."/>
            <person name="Ruckert C."/>
            <person name="Schorsch C."/>
            <person name="Szczepanowski R."/>
            <person name="Farwick M."/>
            <person name="Goesmann A."/>
            <person name="Puhler A."/>
            <person name="Schaffer S."/>
            <person name="Tauch A."/>
            <person name="Kohler T."/>
            <person name="Brinkrolf K."/>
        </authorList>
    </citation>
    <scope>NUCLEOTIDE SEQUENCE [LARGE SCALE GENOMIC DNA]</scope>
    <source>
        <strain evidence="8">ATCC 14091 / BCRC 22168 / CBS 111 / JCM 3599 / NBRC 0793 / NRRL Y-1031 F-60-10</strain>
    </source>
</reference>
<dbReference type="InParanoid" id="K0KRZ4"/>
<evidence type="ECO:0000256" key="3">
    <source>
        <dbReference type="ARBA" id="ARBA00022643"/>
    </source>
</evidence>
<dbReference type="eggNOG" id="KOG0134">
    <property type="taxonomic scope" value="Eukaryota"/>
</dbReference>
<gene>
    <name evidence="7" type="ORF">BN7_3676</name>
</gene>
<comment type="cofactor">
    <cofactor evidence="1">
        <name>FMN</name>
        <dbReference type="ChEBI" id="CHEBI:58210"/>
    </cofactor>
</comment>
<accession>K0KRZ4</accession>
<dbReference type="Proteomes" id="UP000009328">
    <property type="component" value="Unassembled WGS sequence"/>
</dbReference>
<dbReference type="SUPFAM" id="SSF51395">
    <property type="entry name" value="FMN-linked oxidoreductases"/>
    <property type="match status" value="1"/>
</dbReference>
<keyword evidence="5 7" id="KW-0560">Oxidoreductase</keyword>
<evidence type="ECO:0000313" key="7">
    <source>
        <dbReference type="EMBL" id="CCH44118.1"/>
    </source>
</evidence>
<dbReference type="GO" id="GO:0003959">
    <property type="term" value="F:NADPH dehydrogenase activity"/>
    <property type="evidence" value="ECO:0007669"/>
    <property type="project" value="UniProtKB-EC"/>
</dbReference>
<evidence type="ECO:0000256" key="2">
    <source>
        <dbReference type="ARBA" id="ARBA00022630"/>
    </source>
</evidence>
<dbReference type="Pfam" id="PF00724">
    <property type="entry name" value="Oxidored_FMN"/>
    <property type="match status" value="1"/>
</dbReference>
<feature type="domain" description="NADH:flavin oxidoreductase/NADH oxidase N-terminal" evidence="6">
    <location>
        <begin position="43"/>
        <end position="395"/>
    </location>
</feature>
<dbReference type="HOGENOM" id="CLU_012153_2_1_1"/>
<name>K0KRZ4_WICCF</name>
<keyword evidence="2" id="KW-0285">Flavoprotein</keyword>
<dbReference type="Gene3D" id="3.20.20.70">
    <property type="entry name" value="Aldolase class I"/>
    <property type="match status" value="1"/>
</dbReference>
<dbReference type="InterPro" id="IPR013785">
    <property type="entry name" value="Aldolase_TIM"/>
</dbReference>
<keyword evidence="8" id="KW-1185">Reference proteome</keyword>
<evidence type="ECO:0000256" key="1">
    <source>
        <dbReference type="ARBA" id="ARBA00001917"/>
    </source>
</evidence>
<dbReference type="PANTHER" id="PTHR43303:SF4">
    <property type="entry name" value="NADPH DEHYDROGENASE C23G7.10C-RELATED"/>
    <property type="match status" value="1"/>
</dbReference>
<dbReference type="EC" id="1.6.99.1" evidence="7"/>
<dbReference type="CDD" id="cd02932">
    <property type="entry name" value="OYE_YqiM_FMN"/>
    <property type="match status" value="1"/>
</dbReference>
<protein>
    <submittedName>
        <fullName evidence="7">NADPH dehydrogenase</fullName>
        <ecNumber evidence="7">1.6.99.1</ecNumber>
    </submittedName>
</protein>
<evidence type="ECO:0000256" key="4">
    <source>
        <dbReference type="ARBA" id="ARBA00022857"/>
    </source>
</evidence>
<evidence type="ECO:0000259" key="6">
    <source>
        <dbReference type="Pfam" id="PF00724"/>
    </source>
</evidence>
<dbReference type="AlphaFoldDB" id="K0KRZ4"/>
<dbReference type="InterPro" id="IPR001155">
    <property type="entry name" value="OxRdtase_FMN_N"/>
</dbReference>
<keyword evidence="3" id="KW-0288">FMN</keyword>
<proteinExistence type="predicted"/>
<evidence type="ECO:0000313" key="8">
    <source>
        <dbReference type="Proteomes" id="UP000009328"/>
    </source>
</evidence>
<dbReference type="EMBL" id="CAIF01000108">
    <property type="protein sequence ID" value="CCH44118.1"/>
    <property type="molecule type" value="Genomic_DNA"/>
</dbReference>
<sequence length="416" mass="45862">MTATGEENRYLTQSSDKVPYFYPKNKIPVGIAYKNDTNKQIPSLFNPLTIKNLKLNNIRIGVSPMCTYSTAHDGPDKGKSTPFHLVHYGSYAVQGTGLIIVEASAIDPNGRLAPEDLGIWSDEHALALKPVVEFAHAQGVKIGIQIGHGGRKSSRTATYNAMQRGIGKAEFGWSDVPGAIVGPSPINYDEESFVTPTELSVEQIQDLVQKFGDAAKRARDISGFDFVEIHGAHGYLLNSFLSKTSNKRTDQYGGSFENRIRFLLEIIDVVKDDHQPLFVRVSGSELAPQLEGSWTIEDTVKLSDYLIEHGVDVLDVSSGGNSSLAERRKTGQGFQVPLAKAVKDHVGDKLLVATVGKITEANFANDVIKNGEADIVLVGKAFLRNPALVWKWADDLDVRVKHTNQYEWPYYYPPFK</sequence>
<dbReference type="STRING" id="1206466.K0KRZ4"/>
<organism evidence="7 8">
    <name type="scientific">Wickerhamomyces ciferrii (strain ATCC 14091 / BCRC 22168 / CBS 111 / JCM 3599 / NBRC 0793 / NRRL Y-1031 F-60-10)</name>
    <name type="common">Yeast</name>
    <name type="synonym">Pichia ciferrii</name>
    <dbReference type="NCBI Taxonomy" id="1206466"/>
    <lineage>
        <taxon>Eukaryota</taxon>
        <taxon>Fungi</taxon>
        <taxon>Dikarya</taxon>
        <taxon>Ascomycota</taxon>
        <taxon>Saccharomycotina</taxon>
        <taxon>Saccharomycetes</taxon>
        <taxon>Phaffomycetales</taxon>
        <taxon>Wickerhamomycetaceae</taxon>
        <taxon>Wickerhamomyces</taxon>
    </lineage>
</organism>
<dbReference type="InterPro" id="IPR044152">
    <property type="entry name" value="YqjM-like"/>
</dbReference>
<dbReference type="PANTHER" id="PTHR43303">
    <property type="entry name" value="NADPH DEHYDROGENASE C23G7.10C-RELATED"/>
    <property type="match status" value="1"/>
</dbReference>
<keyword evidence="4" id="KW-0521">NADP</keyword>
<dbReference type="GO" id="GO:0010181">
    <property type="term" value="F:FMN binding"/>
    <property type="evidence" value="ECO:0007669"/>
    <property type="project" value="InterPro"/>
</dbReference>
<dbReference type="GO" id="GO:0050661">
    <property type="term" value="F:NADP binding"/>
    <property type="evidence" value="ECO:0007669"/>
    <property type="project" value="InterPro"/>
</dbReference>
<evidence type="ECO:0000256" key="5">
    <source>
        <dbReference type="ARBA" id="ARBA00023002"/>
    </source>
</evidence>